<proteinExistence type="predicted"/>
<evidence type="ECO:0000256" key="1">
    <source>
        <dbReference type="SAM" id="MobiDB-lite"/>
    </source>
</evidence>
<name>A0A914W4H9_9BILA</name>
<reference evidence="3" key="1">
    <citation type="submission" date="2022-11" db="UniProtKB">
        <authorList>
            <consortium name="WormBaseParasite"/>
        </authorList>
    </citation>
    <scope>IDENTIFICATION</scope>
</reference>
<evidence type="ECO:0000313" key="2">
    <source>
        <dbReference type="Proteomes" id="UP000887566"/>
    </source>
</evidence>
<accession>A0A914W4H9</accession>
<feature type="compositionally biased region" description="Basic and acidic residues" evidence="1">
    <location>
        <begin position="23"/>
        <end position="36"/>
    </location>
</feature>
<feature type="region of interest" description="Disordered" evidence="1">
    <location>
        <begin position="1"/>
        <end position="36"/>
    </location>
</feature>
<protein>
    <submittedName>
        <fullName evidence="3">Uncharacterized protein</fullName>
    </submittedName>
</protein>
<dbReference type="Proteomes" id="UP000887566">
    <property type="component" value="Unplaced"/>
</dbReference>
<keyword evidence="2" id="KW-1185">Reference proteome</keyword>
<organism evidence="2 3">
    <name type="scientific">Plectus sambesii</name>
    <dbReference type="NCBI Taxonomy" id="2011161"/>
    <lineage>
        <taxon>Eukaryota</taxon>
        <taxon>Metazoa</taxon>
        <taxon>Ecdysozoa</taxon>
        <taxon>Nematoda</taxon>
        <taxon>Chromadorea</taxon>
        <taxon>Plectida</taxon>
        <taxon>Plectina</taxon>
        <taxon>Plectoidea</taxon>
        <taxon>Plectidae</taxon>
        <taxon>Plectus</taxon>
    </lineage>
</organism>
<dbReference type="WBParaSite" id="PSAMB.scaffold3027size19968.g20045.t1">
    <property type="protein sequence ID" value="PSAMB.scaffold3027size19968.g20045.t1"/>
    <property type="gene ID" value="PSAMB.scaffold3027size19968.g20045"/>
</dbReference>
<evidence type="ECO:0000313" key="3">
    <source>
        <dbReference type="WBParaSite" id="PSAMB.scaffold3027size19968.g20045.t1"/>
    </source>
</evidence>
<dbReference type="AlphaFoldDB" id="A0A914W4H9"/>
<sequence length="155" mass="17736">MKRQEAPSYGVSGGDGLKPGEQTADRIDQIERRSAPKSKFEKMEIKDNAELRLAMMKYVRPARNRLRHEVRVAACLADNTQRSDRAALILNDVPVNSRNKQTARIMRKSNAGNCLVHCFYGSRFELRALRLLIARVNRRVYGSRAACDRVQYIPF</sequence>